<dbReference type="AlphaFoldDB" id="A0A180H005"/>
<feature type="region of interest" description="Disordered" evidence="1">
    <location>
        <begin position="127"/>
        <end position="158"/>
    </location>
</feature>
<reference evidence="4" key="4">
    <citation type="submission" date="2025-05" db="UniProtKB">
        <authorList>
            <consortium name="EnsemblFungi"/>
        </authorList>
    </citation>
    <scope>IDENTIFICATION</scope>
    <source>
        <strain evidence="4">isolate 1-1 / race 1 (BBBD)</strain>
    </source>
</reference>
<evidence type="ECO:0000256" key="2">
    <source>
        <dbReference type="SAM" id="Phobius"/>
    </source>
</evidence>
<dbReference type="EMBL" id="ADAS02000007">
    <property type="protein sequence ID" value="OAV98427.1"/>
    <property type="molecule type" value="Genomic_DNA"/>
</dbReference>
<feature type="compositionally biased region" description="Low complexity" evidence="1">
    <location>
        <begin position="352"/>
        <end position="368"/>
    </location>
</feature>
<evidence type="ECO:0000313" key="3">
    <source>
        <dbReference type="EMBL" id="OAV98427.1"/>
    </source>
</evidence>
<protein>
    <submittedName>
        <fullName evidence="3 4">Uncharacterized protein</fullName>
    </submittedName>
</protein>
<name>A0A180H005_PUCT1</name>
<keyword evidence="2" id="KW-0812">Transmembrane</keyword>
<reference evidence="3" key="1">
    <citation type="submission" date="2009-11" db="EMBL/GenBank/DDBJ databases">
        <authorList>
            <consortium name="The Broad Institute Genome Sequencing Platform"/>
            <person name="Ward D."/>
            <person name="Feldgarden M."/>
            <person name="Earl A."/>
            <person name="Young S.K."/>
            <person name="Zeng Q."/>
            <person name="Koehrsen M."/>
            <person name="Alvarado L."/>
            <person name="Berlin A."/>
            <person name="Bochicchio J."/>
            <person name="Borenstein D."/>
            <person name="Chapman S.B."/>
            <person name="Chen Z."/>
            <person name="Engels R."/>
            <person name="Freedman E."/>
            <person name="Gellesch M."/>
            <person name="Goldberg J."/>
            <person name="Griggs A."/>
            <person name="Gujja S."/>
            <person name="Heilman E."/>
            <person name="Heiman D."/>
            <person name="Hepburn T."/>
            <person name="Howarth C."/>
            <person name="Jen D."/>
            <person name="Larson L."/>
            <person name="Lewis B."/>
            <person name="Mehta T."/>
            <person name="Park D."/>
            <person name="Pearson M."/>
            <person name="Roberts A."/>
            <person name="Saif S."/>
            <person name="Shea T."/>
            <person name="Shenoy N."/>
            <person name="Sisk P."/>
            <person name="Stolte C."/>
            <person name="Sykes S."/>
            <person name="Thomson T."/>
            <person name="Walk T."/>
            <person name="White J."/>
            <person name="Yandava C."/>
            <person name="Izard J."/>
            <person name="Baranova O.V."/>
            <person name="Blanton J.M."/>
            <person name="Tanner A.C."/>
            <person name="Dewhirst F.E."/>
            <person name="Haas B."/>
            <person name="Nusbaum C."/>
            <person name="Birren B."/>
        </authorList>
    </citation>
    <scope>NUCLEOTIDE SEQUENCE [LARGE SCALE GENOMIC DNA]</scope>
    <source>
        <strain evidence="3">1-1 BBBD Race 1</strain>
    </source>
</reference>
<feature type="region of interest" description="Disordered" evidence="1">
    <location>
        <begin position="331"/>
        <end position="368"/>
    </location>
</feature>
<dbReference type="OrthoDB" id="2499895at2759"/>
<evidence type="ECO:0000256" key="1">
    <source>
        <dbReference type="SAM" id="MobiDB-lite"/>
    </source>
</evidence>
<feature type="transmembrane region" description="Helical" evidence="2">
    <location>
        <begin position="208"/>
        <end position="233"/>
    </location>
</feature>
<organism evidence="3">
    <name type="scientific">Puccinia triticina (isolate 1-1 / race 1 (BBBD))</name>
    <name type="common">Brown leaf rust fungus</name>
    <dbReference type="NCBI Taxonomy" id="630390"/>
    <lineage>
        <taxon>Eukaryota</taxon>
        <taxon>Fungi</taxon>
        <taxon>Dikarya</taxon>
        <taxon>Basidiomycota</taxon>
        <taxon>Pucciniomycotina</taxon>
        <taxon>Pucciniomycetes</taxon>
        <taxon>Pucciniales</taxon>
        <taxon>Pucciniaceae</taxon>
        <taxon>Puccinia</taxon>
    </lineage>
</organism>
<feature type="compositionally biased region" description="Basic and acidic residues" evidence="1">
    <location>
        <begin position="334"/>
        <end position="344"/>
    </location>
</feature>
<sequence>MNLPSVTLLIYTITINLRYSNTRAILPRDYHSSFQPSSAVYEKEDTMNEYFNLPKPGSTVSVRLQVSKDLGALDSISSMENFENDERFTGKTIVLSPMDFSIRLRDENVDNNTILLPIVLALDRRDSDETDNPTISNSEIKRSGFPGGPEDPSRNDSGLLSSHLAGNNYFLITLLSQNISDAETHGHTTNWTVLIIARHITSPETFNLTWVVIAIIVLIVLLLAGICPIILAYGDFLGGGREDEEKMMVDLITPFRHQDYPTEIQKVDTGFRSLGPDRSSTADISKHLQLKHGNIVGNLKTNGELDQDGDAISLDDFKICQARKMINLQPFRPPGHDYNEKISPDDIGSLVSPTASTSTSSFTANNPISPLSTITSPTSFQSLAFSDYHSPLPSLPKKCITT</sequence>
<proteinExistence type="predicted"/>
<keyword evidence="2" id="KW-1133">Transmembrane helix</keyword>
<reference evidence="3" key="2">
    <citation type="submission" date="2016-05" db="EMBL/GenBank/DDBJ databases">
        <title>Comparative analysis highlights variable genome content of wheat rusts and divergence of the mating loci.</title>
        <authorList>
            <person name="Cuomo C.A."/>
            <person name="Bakkeren G."/>
            <person name="Szabo L."/>
            <person name="Khalil H."/>
            <person name="Joly D."/>
            <person name="Goldberg J."/>
            <person name="Young S."/>
            <person name="Zeng Q."/>
            <person name="Fellers J."/>
        </authorList>
    </citation>
    <scope>NUCLEOTIDE SEQUENCE [LARGE SCALE GENOMIC DNA]</scope>
    <source>
        <strain evidence="3">1-1 BBBD Race 1</strain>
    </source>
</reference>
<accession>A0A180H005</accession>
<dbReference type="Proteomes" id="UP000005240">
    <property type="component" value="Unassembled WGS sequence"/>
</dbReference>
<dbReference type="VEuPathDB" id="FungiDB:PTTG_12304"/>
<evidence type="ECO:0000313" key="5">
    <source>
        <dbReference type="Proteomes" id="UP000005240"/>
    </source>
</evidence>
<keyword evidence="2" id="KW-0472">Membrane</keyword>
<gene>
    <name evidence="3" type="ORF">PTTG_12304</name>
</gene>
<keyword evidence="5" id="KW-1185">Reference proteome</keyword>
<reference evidence="4 5" key="3">
    <citation type="journal article" date="2017" name="G3 (Bethesda)">
        <title>Comparative analysis highlights variable genome content of wheat rusts and divergence of the mating loci.</title>
        <authorList>
            <person name="Cuomo C.A."/>
            <person name="Bakkeren G."/>
            <person name="Khalil H.B."/>
            <person name="Panwar V."/>
            <person name="Joly D."/>
            <person name="Linning R."/>
            <person name="Sakthikumar S."/>
            <person name="Song X."/>
            <person name="Adiconis X."/>
            <person name="Fan L."/>
            <person name="Goldberg J.M."/>
            <person name="Levin J.Z."/>
            <person name="Young S."/>
            <person name="Zeng Q."/>
            <person name="Anikster Y."/>
            <person name="Bruce M."/>
            <person name="Wang M."/>
            <person name="Yin C."/>
            <person name="McCallum B."/>
            <person name="Szabo L.J."/>
            <person name="Hulbert S."/>
            <person name="Chen X."/>
            <person name="Fellers J.P."/>
        </authorList>
    </citation>
    <scope>NUCLEOTIDE SEQUENCE</scope>
    <source>
        <strain evidence="4">isolate 1-1 / race 1 (BBBD)</strain>
        <strain evidence="5">Isolate 1-1 / race 1 (BBBD)</strain>
    </source>
</reference>
<evidence type="ECO:0000313" key="4">
    <source>
        <dbReference type="EnsemblFungi" id="PTTG_12304-t43_1-p1"/>
    </source>
</evidence>
<dbReference type="EnsemblFungi" id="PTTG_12304-t43_1">
    <property type="protein sequence ID" value="PTTG_12304-t43_1-p1"/>
    <property type="gene ID" value="PTTG_12304"/>
</dbReference>